<reference evidence="3" key="1">
    <citation type="submission" date="2015-07" db="EMBL/GenBank/DDBJ databases">
        <title>Adaptation to a free-living lifestyle via gene acquisitions in the diplomonad Trepomonas sp. PC1.</title>
        <authorList>
            <person name="Xu F."/>
            <person name="Jerlstrom-Hultqvist J."/>
            <person name="Kolisko M."/>
            <person name="Simpson A.G.B."/>
            <person name="Roger A.J."/>
            <person name="Svard S.G."/>
            <person name="Andersson J.O."/>
        </authorList>
    </citation>
    <scope>NUCLEOTIDE SEQUENCE</scope>
    <source>
        <strain evidence="3">PC1</strain>
    </source>
</reference>
<dbReference type="Gene3D" id="3.40.50.300">
    <property type="entry name" value="P-loop containing nucleotide triphosphate hydrolases"/>
    <property type="match status" value="1"/>
</dbReference>
<dbReference type="GO" id="GO:0005524">
    <property type="term" value="F:ATP binding"/>
    <property type="evidence" value="ECO:0007669"/>
    <property type="project" value="InterPro"/>
</dbReference>
<keyword evidence="1" id="KW-0812">Transmembrane</keyword>
<keyword evidence="1" id="KW-0472">Membrane</keyword>
<dbReference type="AlphaFoldDB" id="A0A146K5V1"/>
<name>A0A146K5V1_9EUKA</name>
<dbReference type="SUPFAM" id="SSF52540">
    <property type="entry name" value="P-loop containing nucleoside triphosphate hydrolases"/>
    <property type="match status" value="1"/>
</dbReference>
<feature type="non-terminal residue" evidence="3">
    <location>
        <position position="453"/>
    </location>
</feature>
<sequence length="453" mass="51692">TIRQFIGQCPQFNTNVYQELTLEQNLRFVCQMCNIPIYDHEKIIQKLLLKTGLLSWKKKKLCQLSGGMQRRISIAAAIVSSRSKLIIFDEPTTGLDPQTKRVIWSVIKDVSRQQRKSPIIMGQSFENAKFSRVKEKQPGVIITSHDMNELNTICDQIQIMSAGQIIAAGTALQLKNKFGSGFTLTVLSKDKPTNFQNAILIEKEISTNSKLIDQTGSVSVFSIENDNNQVKKLIVKLEQMQQQQQIIDFVIESTSMDEVFVTVGKMYKIANGDEHFDDQTKAQNHQNTIDQSINTVDEISQESQDIELNKNIISKQNLTQEQVKQILSPQRQKQSIFKAILYKMMHNDKITKSGIFSYIIMPMVLIVCGFLLNLVAHWIFNPMLEYAENQINNMDELCNLCKQFKSLDILVSQCEGYDAWGFQNLCQMISSQQGNKYQAPPIYYGGDVQVFQE</sequence>
<proteinExistence type="predicted"/>
<dbReference type="Pfam" id="PF00005">
    <property type="entry name" value="ABC_tran"/>
    <property type="match status" value="1"/>
</dbReference>
<protein>
    <submittedName>
        <fullName evidence="3">ABC transporter family protein</fullName>
    </submittedName>
</protein>
<dbReference type="GO" id="GO:0140359">
    <property type="term" value="F:ABC-type transporter activity"/>
    <property type="evidence" value="ECO:0007669"/>
    <property type="project" value="InterPro"/>
</dbReference>
<organism evidence="3">
    <name type="scientific">Trepomonas sp. PC1</name>
    <dbReference type="NCBI Taxonomy" id="1076344"/>
    <lineage>
        <taxon>Eukaryota</taxon>
        <taxon>Metamonada</taxon>
        <taxon>Diplomonadida</taxon>
        <taxon>Hexamitidae</taxon>
        <taxon>Hexamitinae</taxon>
        <taxon>Trepomonas</taxon>
    </lineage>
</organism>
<keyword evidence="1" id="KW-1133">Transmembrane helix</keyword>
<dbReference type="GO" id="GO:0016887">
    <property type="term" value="F:ATP hydrolysis activity"/>
    <property type="evidence" value="ECO:0007669"/>
    <property type="project" value="InterPro"/>
</dbReference>
<dbReference type="GO" id="GO:0005319">
    <property type="term" value="F:lipid transporter activity"/>
    <property type="evidence" value="ECO:0007669"/>
    <property type="project" value="TreeGrafter"/>
</dbReference>
<evidence type="ECO:0000256" key="1">
    <source>
        <dbReference type="SAM" id="Phobius"/>
    </source>
</evidence>
<dbReference type="GO" id="GO:0016020">
    <property type="term" value="C:membrane"/>
    <property type="evidence" value="ECO:0007669"/>
    <property type="project" value="InterPro"/>
</dbReference>
<dbReference type="PANTHER" id="PTHR19229">
    <property type="entry name" value="ATP-BINDING CASSETTE TRANSPORTER SUBFAMILY A ABCA"/>
    <property type="match status" value="1"/>
</dbReference>
<dbReference type="InterPro" id="IPR027417">
    <property type="entry name" value="P-loop_NTPase"/>
</dbReference>
<dbReference type="InterPro" id="IPR003439">
    <property type="entry name" value="ABC_transporter-like_ATP-bd"/>
</dbReference>
<evidence type="ECO:0000313" key="3">
    <source>
        <dbReference type="EMBL" id="JAP92243.1"/>
    </source>
</evidence>
<dbReference type="EMBL" id="GDID01004363">
    <property type="protein sequence ID" value="JAP92243.1"/>
    <property type="molecule type" value="Transcribed_RNA"/>
</dbReference>
<feature type="transmembrane region" description="Helical" evidence="1">
    <location>
        <begin position="355"/>
        <end position="380"/>
    </location>
</feature>
<feature type="domain" description="ABC transporter" evidence="2">
    <location>
        <begin position="3"/>
        <end position="93"/>
    </location>
</feature>
<evidence type="ECO:0000259" key="2">
    <source>
        <dbReference type="Pfam" id="PF00005"/>
    </source>
</evidence>
<gene>
    <name evidence="3" type="ORF">TPC1_15886</name>
</gene>
<dbReference type="InterPro" id="IPR026082">
    <property type="entry name" value="ABCA"/>
</dbReference>
<feature type="non-terminal residue" evidence="3">
    <location>
        <position position="1"/>
    </location>
</feature>
<accession>A0A146K5V1</accession>